<dbReference type="InterPro" id="IPR050491">
    <property type="entry name" value="AmpC-like"/>
</dbReference>
<keyword evidence="1" id="KW-0732">Signal</keyword>
<dbReference type="Proteomes" id="UP000533900">
    <property type="component" value="Unassembled WGS sequence"/>
</dbReference>
<proteinExistence type="predicted"/>
<dbReference type="EMBL" id="JACLCP010000001">
    <property type="protein sequence ID" value="MBC2843687.1"/>
    <property type="molecule type" value="Genomic_DNA"/>
</dbReference>
<dbReference type="AlphaFoldDB" id="A0A842IQC0"/>
<dbReference type="Gene3D" id="3.40.710.10">
    <property type="entry name" value="DD-peptidase/beta-lactamase superfamily"/>
    <property type="match status" value="1"/>
</dbReference>
<organism evidence="3 4">
    <name type="scientific">Winogradskyella flava</name>
    <dbReference type="NCBI Taxonomy" id="1884876"/>
    <lineage>
        <taxon>Bacteria</taxon>
        <taxon>Pseudomonadati</taxon>
        <taxon>Bacteroidota</taxon>
        <taxon>Flavobacteriia</taxon>
        <taxon>Flavobacteriales</taxon>
        <taxon>Flavobacteriaceae</taxon>
        <taxon>Winogradskyella</taxon>
    </lineage>
</organism>
<evidence type="ECO:0000313" key="3">
    <source>
        <dbReference type="EMBL" id="MBC2843687.1"/>
    </source>
</evidence>
<dbReference type="Pfam" id="PF00144">
    <property type="entry name" value="Beta-lactamase"/>
    <property type="match status" value="1"/>
</dbReference>
<evidence type="ECO:0000256" key="1">
    <source>
        <dbReference type="SAM" id="SignalP"/>
    </source>
</evidence>
<reference evidence="3" key="1">
    <citation type="submission" date="2020-08" db="EMBL/GenBank/DDBJ databases">
        <title>Winogradskyella ouciana sp. nov., isolated from the hadal seawater of the Mariana Trench.</title>
        <authorList>
            <person name="He X."/>
        </authorList>
    </citation>
    <scope>NUCLEOTIDE SEQUENCE [LARGE SCALE GENOMIC DNA]</scope>
    <source>
        <strain evidence="3">KCTC 52348</strain>
    </source>
</reference>
<protein>
    <submittedName>
        <fullName evidence="3">Beta-lactamase family protein</fullName>
    </submittedName>
</protein>
<name>A0A842IQC0_9FLAO</name>
<feature type="domain" description="Beta-lactamase-related" evidence="2">
    <location>
        <begin position="41"/>
        <end position="337"/>
    </location>
</feature>
<feature type="signal peptide" evidence="1">
    <location>
        <begin position="1"/>
        <end position="21"/>
    </location>
</feature>
<evidence type="ECO:0000259" key="2">
    <source>
        <dbReference type="Pfam" id="PF00144"/>
    </source>
</evidence>
<dbReference type="InterPro" id="IPR001466">
    <property type="entry name" value="Beta-lactam-related"/>
</dbReference>
<dbReference type="PANTHER" id="PTHR46825">
    <property type="entry name" value="D-ALANYL-D-ALANINE-CARBOXYPEPTIDASE/ENDOPEPTIDASE AMPH"/>
    <property type="match status" value="1"/>
</dbReference>
<sequence length="706" mass="80308">MKKRIALAALFISVISASLFAQNKIQIIDSIVNSKIEDNDPGLMIGIVKDGTIIYEKYRGLAYLPYQMKMDQKTKSNIASIAKQYTALMILDLALKDQVNLEDDIRTYLPTLYKKVEEKIKIRHVLNHTSGIRDYVELMSLQNKVWWKQVGLKNDDIIDLLEKQEDLAFKPGSQYTYSNSGYNILAEIIERVSGQKFTDYSKQFFRDLGMKETLFIERYAGVIPYRAEPYADWGDGVWLQTPTVTKTAGEGFLYTTLKDQLIFEQAIQNANQDNNILLIKSQQSILNSEIKTYGFGLKLDNFLDRKAVHHSGGTGGYNSQMVRFLDEKLTIFAMSNNGNISTNVITQEIAHVLLPEIKQKGQYNSRLFETINSTGKAQIIGQYHSKSGYLTRIVKEEGKTYFRQGQNLRIELIPEAKNKFHLDYDSKSKLVFYDREMALFEPSGEIFIYKRSSTPPASYADLEALVGSYESSELDMSFELRLTAENKLLVSSSNRKGELDVEVFNRNELLASNFIMKVQRDQFDRVTDILLSLGRAKNNRFKKKTNLKFQPKIKTEDGSIQVTTIGSRNGDASDILLTKNYPSGNEIWSTQFGGNSYDKASSILATEDGYLIIGSTSSYGNGNYDMFVIKTDKKGKKLWQNTYGNFYNEYGYLAEKTNSGYLIKGTIQNCTSNTDVFNRTCTTSVWFVSIDENGKELSHKILEEVN</sequence>
<feature type="chain" id="PRO_5032270654" evidence="1">
    <location>
        <begin position="22"/>
        <end position="706"/>
    </location>
</feature>
<accession>A0A842IQC0</accession>
<gene>
    <name evidence="3" type="ORF">H7F21_01155</name>
</gene>
<dbReference type="PANTHER" id="PTHR46825:SF9">
    <property type="entry name" value="BETA-LACTAMASE-RELATED DOMAIN-CONTAINING PROTEIN"/>
    <property type="match status" value="1"/>
</dbReference>
<dbReference type="SUPFAM" id="SSF56601">
    <property type="entry name" value="beta-lactamase/transpeptidase-like"/>
    <property type="match status" value="1"/>
</dbReference>
<comment type="caution">
    <text evidence="3">The sequence shown here is derived from an EMBL/GenBank/DDBJ whole genome shotgun (WGS) entry which is preliminary data.</text>
</comment>
<dbReference type="InterPro" id="IPR012338">
    <property type="entry name" value="Beta-lactam/transpept-like"/>
</dbReference>
<dbReference type="RefSeq" id="WP_185787407.1">
    <property type="nucleotide sequence ID" value="NZ_JACLCP010000001.1"/>
</dbReference>
<evidence type="ECO:0000313" key="4">
    <source>
        <dbReference type="Proteomes" id="UP000533900"/>
    </source>
</evidence>
<keyword evidence="4" id="KW-1185">Reference proteome</keyword>